<sequence length="275" mass="30587">MKSNLSKFSLIALFFLILVGCNQDDAEDQLVSSFTTEETELNAKVDNTAEVISDTFLQVYEYEESDIKSPIHPFLPDCATVTITVTDTSKEVTVDFGSDGCEVRGGHIVKGKVNMSYVIDTEAMTKNINYTLEDFFIDDMQFVGSKTVTRQKVNDNGNPQYTMNLDLTVVFADGTQATRTGSKVREWIEGSFNGNWGDNVFLITGAWETNFKNGNTHSTTITTPLRREASCRFLVSGVVELVRTNYSGSLDYGNGDCDNLAVFTNDNGEEREIRL</sequence>
<protein>
    <recommendedName>
        <fullName evidence="4">Lipoprotein</fullName>
    </recommendedName>
</protein>
<name>A0A023BX44_9FLAO</name>
<reference evidence="2 3" key="1">
    <citation type="submission" date="2014-04" db="EMBL/GenBank/DDBJ databases">
        <title>Aquimarina sp. 22II-S11-z7 Genome Sequencing.</title>
        <authorList>
            <person name="Lai Q."/>
        </authorList>
    </citation>
    <scope>NUCLEOTIDE SEQUENCE [LARGE SCALE GENOMIC DNA]</scope>
    <source>
        <strain evidence="2 3">22II-S11-z7</strain>
    </source>
</reference>
<feature type="chain" id="PRO_5001512019" description="Lipoprotein" evidence="1">
    <location>
        <begin position="27"/>
        <end position="275"/>
    </location>
</feature>
<dbReference type="AlphaFoldDB" id="A0A023BX44"/>
<comment type="caution">
    <text evidence="2">The sequence shown here is derived from an EMBL/GenBank/DDBJ whole genome shotgun (WGS) entry which is preliminary data.</text>
</comment>
<dbReference type="Proteomes" id="UP000023541">
    <property type="component" value="Unassembled WGS sequence"/>
</dbReference>
<organism evidence="2 3">
    <name type="scientific">Aquimarina atlantica</name>
    <dbReference type="NCBI Taxonomy" id="1317122"/>
    <lineage>
        <taxon>Bacteria</taxon>
        <taxon>Pseudomonadati</taxon>
        <taxon>Bacteroidota</taxon>
        <taxon>Flavobacteriia</taxon>
        <taxon>Flavobacteriales</taxon>
        <taxon>Flavobacteriaceae</taxon>
        <taxon>Aquimarina</taxon>
    </lineage>
</organism>
<proteinExistence type="predicted"/>
<dbReference type="RefSeq" id="WP_051575695.1">
    <property type="nucleotide sequence ID" value="NZ_AQRA01000003.1"/>
</dbReference>
<evidence type="ECO:0000313" key="2">
    <source>
        <dbReference type="EMBL" id="EZH74652.1"/>
    </source>
</evidence>
<dbReference type="EMBL" id="AQRA01000003">
    <property type="protein sequence ID" value="EZH74652.1"/>
    <property type="molecule type" value="Genomic_DNA"/>
</dbReference>
<gene>
    <name evidence="2" type="ORF">ATO12_12865</name>
</gene>
<keyword evidence="1" id="KW-0732">Signal</keyword>
<evidence type="ECO:0000313" key="3">
    <source>
        <dbReference type="Proteomes" id="UP000023541"/>
    </source>
</evidence>
<evidence type="ECO:0008006" key="4">
    <source>
        <dbReference type="Google" id="ProtNLM"/>
    </source>
</evidence>
<accession>A0A023BX44</accession>
<dbReference type="OrthoDB" id="1114031at2"/>
<keyword evidence="3" id="KW-1185">Reference proteome</keyword>
<dbReference type="STRING" id="1317122.ATO12_12865"/>
<dbReference type="eggNOG" id="ENOG502ZAI2">
    <property type="taxonomic scope" value="Bacteria"/>
</dbReference>
<evidence type="ECO:0000256" key="1">
    <source>
        <dbReference type="SAM" id="SignalP"/>
    </source>
</evidence>
<feature type="signal peptide" evidence="1">
    <location>
        <begin position="1"/>
        <end position="26"/>
    </location>
</feature>
<dbReference type="PROSITE" id="PS51257">
    <property type="entry name" value="PROKAR_LIPOPROTEIN"/>
    <property type="match status" value="1"/>
</dbReference>